<keyword evidence="3" id="KW-0833">Ubl conjugation pathway</keyword>
<evidence type="ECO:0000256" key="2">
    <source>
        <dbReference type="ARBA" id="ARBA00022741"/>
    </source>
</evidence>
<dbReference type="PROSITE" id="PS50127">
    <property type="entry name" value="UBC_2"/>
    <property type="match status" value="1"/>
</dbReference>
<accession>A0ABX8IDT2</accession>
<evidence type="ECO:0000256" key="6">
    <source>
        <dbReference type="SAM" id="MobiDB-lite"/>
    </source>
</evidence>
<dbReference type="InterPro" id="IPR023313">
    <property type="entry name" value="UBQ-conjugating_AS"/>
</dbReference>
<name>A0ABX8IDT2_9ASCO</name>
<feature type="active site" description="Glycyl thioester intermediate" evidence="5">
    <location>
        <position position="480"/>
    </location>
</feature>
<evidence type="ECO:0000256" key="4">
    <source>
        <dbReference type="ARBA" id="ARBA00022840"/>
    </source>
</evidence>
<organism evidence="8 9">
    <name type="scientific">Candidozyma haemuli</name>
    <dbReference type="NCBI Taxonomy" id="45357"/>
    <lineage>
        <taxon>Eukaryota</taxon>
        <taxon>Fungi</taxon>
        <taxon>Dikarya</taxon>
        <taxon>Ascomycota</taxon>
        <taxon>Saccharomycotina</taxon>
        <taxon>Pichiomycetes</taxon>
        <taxon>Metschnikowiaceae</taxon>
        <taxon>Candidozyma</taxon>
    </lineage>
</organism>
<keyword evidence="2" id="KW-0547">Nucleotide-binding</keyword>
<dbReference type="CDD" id="cd23794">
    <property type="entry name" value="UBCc_UBE2F_UBE2M"/>
    <property type="match status" value="1"/>
</dbReference>
<protein>
    <recommendedName>
        <fullName evidence="7">UBC core domain-containing protein</fullName>
    </recommendedName>
</protein>
<dbReference type="InterPro" id="IPR016135">
    <property type="entry name" value="UBQ-conjugating_enzyme/RWD"/>
</dbReference>
<keyword evidence="1" id="KW-0808">Transferase</keyword>
<dbReference type="Pfam" id="PF00179">
    <property type="entry name" value="UQ_con"/>
    <property type="match status" value="1"/>
</dbReference>
<dbReference type="EMBL" id="CP076665">
    <property type="protein sequence ID" value="QWU89653.1"/>
    <property type="molecule type" value="Genomic_DNA"/>
</dbReference>
<reference evidence="8 9" key="1">
    <citation type="submission" date="2021-06" db="EMBL/GenBank/DDBJ databases">
        <title>Candida outbreak in Lebanon.</title>
        <authorList>
            <person name="Finianos M."/>
        </authorList>
    </citation>
    <scope>NUCLEOTIDE SEQUENCE [LARGE SCALE GENOMIC DNA]</scope>
    <source>
        <strain evidence="8">CA3LBN</strain>
    </source>
</reference>
<dbReference type="SMART" id="SM00212">
    <property type="entry name" value="UBCc"/>
    <property type="match status" value="1"/>
</dbReference>
<evidence type="ECO:0000259" key="7">
    <source>
        <dbReference type="PROSITE" id="PS50127"/>
    </source>
</evidence>
<feature type="domain" description="UBC core" evidence="7">
    <location>
        <begin position="398"/>
        <end position="542"/>
    </location>
</feature>
<gene>
    <name evidence="8" type="ORF">CA3LBN_004001</name>
</gene>
<dbReference type="InterPro" id="IPR050113">
    <property type="entry name" value="Ub_conjugating_enzyme"/>
</dbReference>
<evidence type="ECO:0000313" key="8">
    <source>
        <dbReference type="EMBL" id="QWU89653.1"/>
    </source>
</evidence>
<evidence type="ECO:0000256" key="1">
    <source>
        <dbReference type="ARBA" id="ARBA00022679"/>
    </source>
</evidence>
<proteinExistence type="predicted"/>
<evidence type="ECO:0000313" key="9">
    <source>
        <dbReference type="Proteomes" id="UP000825434"/>
    </source>
</evidence>
<dbReference type="SUPFAM" id="SSF54495">
    <property type="entry name" value="UBC-like"/>
    <property type="match status" value="1"/>
</dbReference>
<keyword evidence="4" id="KW-0067">ATP-binding</keyword>
<dbReference type="Gene3D" id="3.10.110.10">
    <property type="entry name" value="Ubiquitin Conjugating Enzyme"/>
    <property type="match status" value="1"/>
</dbReference>
<dbReference type="InterPro" id="IPR000608">
    <property type="entry name" value="UBC"/>
</dbReference>
<keyword evidence="9" id="KW-1185">Reference proteome</keyword>
<dbReference type="PANTHER" id="PTHR24067">
    <property type="entry name" value="UBIQUITIN-CONJUGATING ENZYME E2"/>
    <property type="match status" value="1"/>
</dbReference>
<dbReference type="Proteomes" id="UP000825434">
    <property type="component" value="Chromosome 5"/>
</dbReference>
<evidence type="ECO:0000256" key="5">
    <source>
        <dbReference type="PROSITE-ProRule" id="PRU10133"/>
    </source>
</evidence>
<dbReference type="PROSITE" id="PS00183">
    <property type="entry name" value="UBC_1"/>
    <property type="match status" value="1"/>
</dbReference>
<feature type="region of interest" description="Disordered" evidence="6">
    <location>
        <begin position="370"/>
        <end position="397"/>
    </location>
</feature>
<sequence length="551" mass="63718">MSQWLTDDAFKLMRGLHSQVVSTKCTISSLQIIHDAPDGEILFHESTETDTLDIAMSKKTYLMIFAEAHAVYEKSGYKFELQSLPGTELWALYYATTSIMLTTNEHSTIWRLHREVIFELHERGEEILKKDFDYVTFLATSKLKRVNKSSTLFHWIRFLMVPLFEDSEVIKILIQRLLRSLEVHFANYCAGYTFQWLIRLLHASQKRELFEYAGLQIREICRSHLSDITIWETYSVWLTADSDTFTVDSFNRDALHWNKHSKSVKELQCGPQVSRADDVVLEDLDWLVKVQCAYMSPYESLYKATNDKDAFRHRIYLLMKPEVDISDARHDTSTERTLFAMKRLHKIYTTFSKYHGDLNDELKDLKIRQLQKQRQEQARQSPEAAESTAANPSGKVSAAQIRLQKDVTELELPSTVKVEFPDPRDLFNFRIFIRPAEGYYNGGVFSFTVEIGDNFPIDPPKIKCTQKIYHPNIDLEGNVCLNILREDWSPVLSLNSVISGLNFLFLEPNPNDPLNKAAANVLAKNTATFARNVRSAMRGSTVDYENYDRVV</sequence>
<evidence type="ECO:0000256" key="3">
    <source>
        <dbReference type="ARBA" id="ARBA00022786"/>
    </source>
</evidence>